<evidence type="ECO:0000313" key="2">
    <source>
        <dbReference type="EMBL" id="KAL0059042.1"/>
    </source>
</evidence>
<feature type="compositionally biased region" description="Pro residues" evidence="1">
    <location>
        <begin position="201"/>
        <end position="211"/>
    </location>
</feature>
<comment type="caution">
    <text evidence="2">The sequence shown here is derived from an EMBL/GenBank/DDBJ whole genome shotgun (WGS) entry which is preliminary data.</text>
</comment>
<evidence type="ECO:0000256" key="1">
    <source>
        <dbReference type="SAM" id="MobiDB-lite"/>
    </source>
</evidence>
<feature type="compositionally biased region" description="Low complexity" evidence="1">
    <location>
        <begin position="19"/>
        <end position="28"/>
    </location>
</feature>
<dbReference type="Proteomes" id="UP001437256">
    <property type="component" value="Unassembled WGS sequence"/>
</dbReference>
<dbReference type="EMBL" id="JBBXMP010000253">
    <property type="protein sequence ID" value="KAL0059042.1"/>
    <property type="molecule type" value="Genomic_DNA"/>
</dbReference>
<proteinExistence type="predicted"/>
<keyword evidence="3" id="KW-1185">Reference proteome</keyword>
<sequence>MAGKASLQSPHFLFTPANRASSRRQPSSTRRRRDCQHDGHPEGFVALGLEDRYAKIAAWALHSTFSYPTSESWNPTSLIHPKSGYEFPVRVENMDKTKWGRNWGNFERVEWVKDADVERFFGLQERTSWAQYWTDVQSYFGTALLIFEWGTTWPYVSVPGSDLVAGQIGSVLRTVILPTIAKTHEKEKAESGDKGSESRQPTPPPVEEPKA</sequence>
<organism evidence="2 3">
    <name type="scientific">Marasmius tenuissimus</name>
    <dbReference type="NCBI Taxonomy" id="585030"/>
    <lineage>
        <taxon>Eukaryota</taxon>
        <taxon>Fungi</taxon>
        <taxon>Dikarya</taxon>
        <taxon>Basidiomycota</taxon>
        <taxon>Agaricomycotina</taxon>
        <taxon>Agaricomycetes</taxon>
        <taxon>Agaricomycetidae</taxon>
        <taxon>Agaricales</taxon>
        <taxon>Marasmiineae</taxon>
        <taxon>Marasmiaceae</taxon>
        <taxon>Marasmius</taxon>
    </lineage>
</organism>
<feature type="compositionally biased region" description="Basic and acidic residues" evidence="1">
    <location>
        <begin position="183"/>
        <end position="197"/>
    </location>
</feature>
<reference evidence="2 3" key="1">
    <citation type="submission" date="2024-05" db="EMBL/GenBank/DDBJ databases">
        <title>A draft genome resource for the thread blight pathogen Marasmius tenuissimus strain MS-2.</title>
        <authorList>
            <person name="Yulfo-Soto G.E."/>
            <person name="Baruah I.K."/>
            <person name="Amoako-Attah I."/>
            <person name="Bukari Y."/>
            <person name="Meinhardt L.W."/>
            <person name="Bailey B.A."/>
            <person name="Cohen S.P."/>
        </authorList>
    </citation>
    <scope>NUCLEOTIDE SEQUENCE [LARGE SCALE GENOMIC DNA]</scope>
    <source>
        <strain evidence="2 3">MS-2</strain>
    </source>
</reference>
<feature type="region of interest" description="Disordered" evidence="1">
    <location>
        <begin position="15"/>
        <end position="39"/>
    </location>
</feature>
<gene>
    <name evidence="2" type="ORF">AAF712_014248</name>
</gene>
<protein>
    <submittedName>
        <fullName evidence="2">Uncharacterized protein</fullName>
    </submittedName>
</protein>
<feature type="region of interest" description="Disordered" evidence="1">
    <location>
        <begin position="183"/>
        <end position="211"/>
    </location>
</feature>
<evidence type="ECO:0000313" key="3">
    <source>
        <dbReference type="Proteomes" id="UP001437256"/>
    </source>
</evidence>
<name>A0ABR2ZBJ7_9AGAR</name>
<accession>A0ABR2ZBJ7</accession>